<keyword evidence="5 8" id="KW-0812">Transmembrane</keyword>
<evidence type="ECO:0000256" key="9">
    <source>
        <dbReference type="SAM" id="SignalP"/>
    </source>
</evidence>
<dbReference type="Proteomes" id="UP000309138">
    <property type="component" value="Unassembled WGS sequence"/>
</dbReference>
<evidence type="ECO:0000256" key="1">
    <source>
        <dbReference type="ARBA" id="ARBA00004651"/>
    </source>
</evidence>
<evidence type="ECO:0000313" key="10">
    <source>
        <dbReference type="EMBL" id="TKD53188.1"/>
    </source>
</evidence>
<keyword evidence="4 8" id="KW-1003">Cell membrane</keyword>
<accession>A0A4V5PUB0</accession>
<dbReference type="AlphaFoldDB" id="A0A4V5PUB0"/>
<evidence type="ECO:0000256" key="8">
    <source>
        <dbReference type="RuleBase" id="RU363041"/>
    </source>
</evidence>
<dbReference type="EMBL" id="SWKR01000001">
    <property type="protein sequence ID" value="TKD53188.1"/>
    <property type="molecule type" value="Genomic_DNA"/>
</dbReference>
<evidence type="ECO:0000256" key="7">
    <source>
        <dbReference type="ARBA" id="ARBA00023136"/>
    </source>
</evidence>
<evidence type="ECO:0000256" key="3">
    <source>
        <dbReference type="ARBA" id="ARBA00022448"/>
    </source>
</evidence>
<comment type="subcellular location">
    <subcellularLocation>
        <location evidence="1 8">Cell membrane</location>
        <topology evidence="1 8">Multi-pass membrane protein</topology>
    </subcellularLocation>
</comment>
<keyword evidence="9" id="KW-0732">Signal</keyword>
<evidence type="ECO:0000256" key="4">
    <source>
        <dbReference type="ARBA" id="ARBA00022475"/>
    </source>
</evidence>
<dbReference type="PANTHER" id="PTHR30269">
    <property type="entry name" value="TRANSMEMBRANE PROTEIN YFCA"/>
    <property type="match status" value="1"/>
</dbReference>
<evidence type="ECO:0000313" key="11">
    <source>
        <dbReference type="Proteomes" id="UP000309138"/>
    </source>
</evidence>
<evidence type="ECO:0000256" key="2">
    <source>
        <dbReference type="ARBA" id="ARBA00009142"/>
    </source>
</evidence>
<proteinExistence type="inferred from homology"/>
<feature type="transmembrane region" description="Helical" evidence="8">
    <location>
        <begin position="148"/>
        <end position="169"/>
    </location>
</feature>
<keyword evidence="7 8" id="KW-0472">Membrane</keyword>
<dbReference type="PANTHER" id="PTHR30269:SF0">
    <property type="entry name" value="MEMBRANE TRANSPORTER PROTEIN YFCA-RELATED"/>
    <property type="match status" value="1"/>
</dbReference>
<feature type="transmembrane region" description="Helical" evidence="8">
    <location>
        <begin position="181"/>
        <end position="200"/>
    </location>
</feature>
<comment type="similarity">
    <text evidence="2 8">Belongs to the 4-toluene sulfonate uptake permease (TSUP) (TC 2.A.102) family.</text>
</comment>
<feature type="transmembrane region" description="Helical" evidence="8">
    <location>
        <begin position="76"/>
        <end position="96"/>
    </location>
</feature>
<dbReference type="OrthoDB" id="7582411at2"/>
<feature type="transmembrane region" description="Helical" evidence="8">
    <location>
        <begin position="108"/>
        <end position="128"/>
    </location>
</feature>
<feature type="signal peptide" evidence="9">
    <location>
        <begin position="1"/>
        <end position="24"/>
    </location>
</feature>
<feature type="transmembrane region" description="Helical" evidence="8">
    <location>
        <begin position="230"/>
        <end position="251"/>
    </location>
</feature>
<gene>
    <name evidence="10" type="ORF">FBR43_02340</name>
</gene>
<keyword evidence="11" id="KW-1185">Reference proteome</keyword>
<dbReference type="Pfam" id="PF01925">
    <property type="entry name" value="TauE"/>
    <property type="match status" value="1"/>
</dbReference>
<sequence>MLEPTTLALAAAAGMLGGAMNALAGGGTFATMPALIAIGLPSPIANATSNVALQPGAIASAWTFRDGLAPVGGINIRPLAAITFVAALAGSLLLVVTPTSTFDVIIPWLLLIATLAIAFGKQAAAALARHAAPGPAAMIVAQVLLGVYGGYFGGGVGLMFTAAWGLLAGEPPERLMAPRTLMLAAANAAATIVFIGFGMVRWEACVPMLLGAILGGWLGARLGRVLPPRVIRIWTLLVTVVTTIIFFVRAYA</sequence>
<name>A0A4V5PUB0_9SPHN</name>
<dbReference type="GO" id="GO:0005886">
    <property type="term" value="C:plasma membrane"/>
    <property type="evidence" value="ECO:0007669"/>
    <property type="project" value="UniProtKB-SubCell"/>
</dbReference>
<protein>
    <recommendedName>
        <fullName evidence="8">Probable membrane transporter protein</fullName>
    </recommendedName>
</protein>
<evidence type="ECO:0000256" key="5">
    <source>
        <dbReference type="ARBA" id="ARBA00022692"/>
    </source>
</evidence>
<dbReference type="InterPro" id="IPR052017">
    <property type="entry name" value="TSUP"/>
</dbReference>
<feature type="chain" id="PRO_5020188316" description="Probable membrane transporter protein" evidence="9">
    <location>
        <begin position="25"/>
        <end position="252"/>
    </location>
</feature>
<comment type="caution">
    <text evidence="10">The sequence shown here is derived from an EMBL/GenBank/DDBJ whole genome shotgun (WGS) entry which is preliminary data.</text>
</comment>
<reference evidence="10 11" key="1">
    <citation type="submission" date="2019-04" db="EMBL/GenBank/DDBJ databases">
        <authorList>
            <person name="Yang Y."/>
            <person name="Wei D."/>
        </authorList>
    </citation>
    <scope>NUCLEOTIDE SEQUENCE [LARGE SCALE GENOMIC DNA]</scope>
    <source>
        <strain evidence="10 11">L-1-4w-11</strain>
    </source>
</reference>
<dbReference type="InterPro" id="IPR002781">
    <property type="entry name" value="TM_pro_TauE-like"/>
</dbReference>
<evidence type="ECO:0000256" key="6">
    <source>
        <dbReference type="ARBA" id="ARBA00022989"/>
    </source>
</evidence>
<organism evidence="10 11">
    <name type="scientific">Sphingomonas baiyangensis</name>
    <dbReference type="NCBI Taxonomy" id="2572576"/>
    <lineage>
        <taxon>Bacteria</taxon>
        <taxon>Pseudomonadati</taxon>
        <taxon>Pseudomonadota</taxon>
        <taxon>Alphaproteobacteria</taxon>
        <taxon>Sphingomonadales</taxon>
        <taxon>Sphingomonadaceae</taxon>
        <taxon>Sphingomonas</taxon>
    </lineage>
</organism>
<keyword evidence="3" id="KW-0813">Transport</keyword>
<keyword evidence="6 8" id="KW-1133">Transmembrane helix</keyword>
<feature type="transmembrane region" description="Helical" evidence="8">
    <location>
        <begin position="206"/>
        <end position="223"/>
    </location>
</feature>